<reference evidence="2 3" key="1">
    <citation type="submission" date="2011-02" db="EMBL/GenBank/DDBJ databases">
        <title>The Genome Sequence of Sphaeroforma arctica JP610.</title>
        <authorList>
            <consortium name="The Broad Institute Genome Sequencing Platform"/>
            <person name="Russ C."/>
            <person name="Cuomo C."/>
            <person name="Young S.K."/>
            <person name="Zeng Q."/>
            <person name="Gargeya S."/>
            <person name="Alvarado L."/>
            <person name="Berlin A."/>
            <person name="Chapman S.B."/>
            <person name="Chen Z."/>
            <person name="Freedman E."/>
            <person name="Gellesch M."/>
            <person name="Goldberg J."/>
            <person name="Griggs A."/>
            <person name="Gujja S."/>
            <person name="Heilman E."/>
            <person name="Heiman D."/>
            <person name="Howarth C."/>
            <person name="Mehta T."/>
            <person name="Neiman D."/>
            <person name="Pearson M."/>
            <person name="Roberts A."/>
            <person name="Saif S."/>
            <person name="Shea T."/>
            <person name="Shenoy N."/>
            <person name="Sisk P."/>
            <person name="Stolte C."/>
            <person name="Sykes S."/>
            <person name="White J."/>
            <person name="Yandava C."/>
            <person name="Burger G."/>
            <person name="Gray M.W."/>
            <person name="Holland P.W.H."/>
            <person name="King N."/>
            <person name="Lang F.B.F."/>
            <person name="Roger A.J."/>
            <person name="Ruiz-Trillo I."/>
            <person name="Haas B."/>
            <person name="Nusbaum C."/>
            <person name="Birren B."/>
        </authorList>
    </citation>
    <scope>NUCLEOTIDE SEQUENCE [LARGE SCALE GENOMIC DNA]</scope>
    <source>
        <strain evidence="2 3">JP610</strain>
    </source>
</reference>
<name>A0A0L0G2D4_9EUKA</name>
<dbReference type="GeneID" id="25904945"/>
<sequence length="200" mass="22202">MLLATARAWAYVDSDCTYNLITKSAIQRIGVEPDGLYEGPPLSGLDDMGELSPSHMVAWQQLESYLLSLIRWQWLKDTNVPVPSRVKAILEISKNGRPVSPRRKRRKVGWRSAGAAVAMRQLAEEYAWHGKVAGEAWEQSSEASDGEVYEQDLSEEVPAARVRMWSLDPEGLGQDNVTHREPKGPVSSMRTPNPEGQGGC</sequence>
<keyword evidence="3" id="KW-1185">Reference proteome</keyword>
<evidence type="ECO:0000313" key="3">
    <source>
        <dbReference type="Proteomes" id="UP000054560"/>
    </source>
</evidence>
<evidence type="ECO:0000313" key="2">
    <source>
        <dbReference type="EMBL" id="KNC83297.1"/>
    </source>
</evidence>
<feature type="region of interest" description="Disordered" evidence="1">
    <location>
        <begin position="166"/>
        <end position="200"/>
    </location>
</feature>
<gene>
    <name evidence="2" type="ORF">SARC_04441</name>
</gene>
<accession>A0A0L0G2D4</accession>
<dbReference type="EMBL" id="KQ241845">
    <property type="protein sequence ID" value="KNC83297.1"/>
    <property type="molecule type" value="Genomic_DNA"/>
</dbReference>
<organism evidence="2 3">
    <name type="scientific">Sphaeroforma arctica JP610</name>
    <dbReference type="NCBI Taxonomy" id="667725"/>
    <lineage>
        <taxon>Eukaryota</taxon>
        <taxon>Ichthyosporea</taxon>
        <taxon>Ichthyophonida</taxon>
        <taxon>Sphaeroforma</taxon>
    </lineage>
</organism>
<dbReference type="Proteomes" id="UP000054560">
    <property type="component" value="Unassembled WGS sequence"/>
</dbReference>
<dbReference type="RefSeq" id="XP_014157199.1">
    <property type="nucleotide sequence ID" value="XM_014301724.1"/>
</dbReference>
<proteinExistence type="predicted"/>
<evidence type="ECO:0000256" key="1">
    <source>
        <dbReference type="SAM" id="MobiDB-lite"/>
    </source>
</evidence>
<protein>
    <submittedName>
        <fullName evidence="2">Uncharacterized protein</fullName>
    </submittedName>
</protein>
<dbReference type="AlphaFoldDB" id="A0A0L0G2D4"/>